<dbReference type="EC" id="1.2.4.4" evidence="4"/>
<dbReference type="InterPro" id="IPR029061">
    <property type="entry name" value="THDP-binding"/>
</dbReference>
<dbReference type="PANTHER" id="PTHR43380">
    <property type="entry name" value="2-OXOISOVALERATE DEHYDROGENASE SUBUNIT ALPHA, MITOCHONDRIAL"/>
    <property type="match status" value="1"/>
</dbReference>
<dbReference type="InterPro" id="IPR001017">
    <property type="entry name" value="DH_E1"/>
</dbReference>
<evidence type="ECO:0000256" key="4">
    <source>
        <dbReference type="RuleBase" id="RU365014"/>
    </source>
</evidence>
<reference evidence="6 7" key="1">
    <citation type="submission" date="2015-10" db="EMBL/GenBank/DDBJ databases">
        <title>Metagenome-Assembled Genomes uncover a global brackish microbiome.</title>
        <authorList>
            <person name="Hugerth L.W."/>
            <person name="Larsson J."/>
            <person name="Alneberg J."/>
            <person name="Lindh M.V."/>
            <person name="Legrand C."/>
            <person name="Pinhassi J."/>
            <person name="Andersson A.F."/>
        </authorList>
    </citation>
    <scope>NUCLEOTIDE SEQUENCE [LARGE SCALE GENOMIC DNA]</scope>
    <source>
        <strain evidence="6">BACL18 MAG-120507-bin52</strain>
    </source>
</reference>
<keyword evidence="3 4" id="KW-0786">Thiamine pyrophosphate</keyword>
<feature type="domain" description="Dehydrogenase E1 component" evidence="5">
    <location>
        <begin position="5"/>
        <end position="242"/>
    </location>
</feature>
<evidence type="ECO:0000259" key="5">
    <source>
        <dbReference type="Pfam" id="PF00676"/>
    </source>
</evidence>
<keyword evidence="2 4" id="KW-0560">Oxidoreductase</keyword>
<comment type="cofactor">
    <cofactor evidence="1 4">
        <name>thiamine diphosphate</name>
        <dbReference type="ChEBI" id="CHEBI:58937"/>
    </cofactor>
</comment>
<dbReference type="SUPFAM" id="SSF52518">
    <property type="entry name" value="Thiamin diphosphate-binding fold (THDP-binding)"/>
    <property type="match status" value="1"/>
</dbReference>
<dbReference type="Proteomes" id="UP000051269">
    <property type="component" value="Unassembled WGS sequence"/>
</dbReference>
<dbReference type="EMBL" id="LIBO01000189">
    <property type="protein sequence ID" value="KRO61855.1"/>
    <property type="molecule type" value="Genomic_DNA"/>
</dbReference>
<evidence type="ECO:0000313" key="6">
    <source>
        <dbReference type="EMBL" id="KRO61855.1"/>
    </source>
</evidence>
<evidence type="ECO:0000256" key="2">
    <source>
        <dbReference type="ARBA" id="ARBA00023002"/>
    </source>
</evidence>
<name>A0A0R2RGV3_9BACT</name>
<evidence type="ECO:0000256" key="1">
    <source>
        <dbReference type="ARBA" id="ARBA00001964"/>
    </source>
</evidence>
<dbReference type="AlphaFoldDB" id="A0A0R2RGV3"/>
<dbReference type="GO" id="GO:0009083">
    <property type="term" value="P:branched-chain amino acid catabolic process"/>
    <property type="evidence" value="ECO:0007669"/>
    <property type="project" value="TreeGrafter"/>
</dbReference>
<dbReference type="InterPro" id="IPR050771">
    <property type="entry name" value="Alpha-ketoacid_DH_E1_comp"/>
</dbReference>
<comment type="function">
    <text evidence="4">The branched-chain alpha-keto dehydrogenase complex catalyzes the overall conversion of alpha-keto acids to acyl-CoA and CO(2). It contains multiple copies of three enzymatic components: branched-chain alpha-keto acid decarboxylase (E1), lipoamide acyltransferase (E2) and lipoamide dehydrogenase (E3).</text>
</comment>
<comment type="caution">
    <text evidence="6">The sequence shown here is derived from an EMBL/GenBank/DDBJ whole genome shotgun (WGS) entry which is preliminary data.</text>
</comment>
<dbReference type="GO" id="GO:0003863">
    <property type="term" value="F:branched-chain 2-oxo acid dehydrogenase activity"/>
    <property type="evidence" value="ECO:0007669"/>
    <property type="project" value="UniProtKB-EC"/>
</dbReference>
<sequence>MAGRLAFGEPMEDALRAYLGSRLGPMKGRDGNIHRGDLSRGILPMISHLGAMVSTVAGVLMAKRMKGEKGRVGLTCAGDGATSTGSFHEGLNLAAVERLPLVVVVADNGYAYSTPNDRQFACADLVDRAKGYGVKGHSVDGTDPWACAEVLQGAVDRARDGEGPQLVVGKLLRLCGHGEHDDGLYVDPKIQRSERGRDCLKVMESEMDRMGSGKDWESWRAEAQAEVEAAVIQVSAEPVPDPFEEDWWATKSGAEAEGLGSP</sequence>
<protein>
    <recommendedName>
        <fullName evidence="4">2-oxoisovalerate dehydrogenase subunit alpha</fullName>
        <ecNumber evidence="4">1.2.4.4</ecNumber>
    </recommendedName>
    <alternativeName>
        <fullName evidence="4">Branched-chain alpha-keto acid dehydrogenase E1 component alpha chain</fullName>
    </alternativeName>
</protein>
<evidence type="ECO:0000313" key="7">
    <source>
        <dbReference type="Proteomes" id="UP000051269"/>
    </source>
</evidence>
<proteinExistence type="inferred from homology"/>
<dbReference type="Gene3D" id="3.40.50.970">
    <property type="match status" value="1"/>
</dbReference>
<dbReference type="PANTHER" id="PTHR43380:SF1">
    <property type="entry name" value="2-OXOISOVALERATE DEHYDROGENASE SUBUNIT ALPHA, MITOCHONDRIAL"/>
    <property type="match status" value="1"/>
</dbReference>
<comment type="similarity">
    <text evidence="4">Belongs to the BCKDHA family.</text>
</comment>
<gene>
    <name evidence="6" type="ORF">ABR82_07190</name>
</gene>
<accession>A0A0R2RGV3</accession>
<comment type="catalytic activity">
    <reaction evidence="4">
        <text>N(6)-[(R)-lipoyl]-L-lysyl-[protein] + 3-methyl-2-oxobutanoate + H(+) = N(6)-[(R)-S(8)-2-methylpropanoyldihydrolipoyl]-L-lysyl-[protein] + CO2</text>
        <dbReference type="Rhea" id="RHEA:13457"/>
        <dbReference type="Rhea" id="RHEA-COMP:10474"/>
        <dbReference type="Rhea" id="RHEA-COMP:10497"/>
        <dbReference type="ChEBI" id="CHEBI:11851"/>
        <dbReference type="ChEBI" id="CHEBI:15378"/>
        <dbReference type="ChEBI" id="CHEBI:16526"/>
        <dbReference type="ChEBI" id="CHEBI:83099"/>
        <dbReference type="ChEBI" id="CHEBI:83142"/>
        <dbReference type="EC" id="1.2.4.4"/>
    </reaction>
</comment>
<evidence type="ECO:0000256" key="3">
    <source>
        <dbReference type="ARBA" id="ARBA00023052"/>
    </source>
</evidence>
<organism evidence="6 7">
    <name type="scientific">Verrucomicrobia subdivision 6 bacterium BACL9 MAG-120507-bin52</name>
    <dbReference type="NCBI Taxonomy" id="1655590"/>
    <lineage>
        <taxon>Bacteria</taxon>
        <taxon>Pseudomonadati</taxon>
        <taxon>Verrucomicrobiota</taxon>
        <taxon>Verrucomicrobiia</taxon>
        <taxon>Verrucomicrobiales</taxon>
        <taxon>Verrucomicrobia subdivision 6</taxon>
    </lineage>
</organism>
<dbReference type="Pfam" id="PF00676">
    <property type="entry name" value="E1_dh"/>
    <property type="match status" value="1"/>
</dbReference>